<sequence>MTSTVTVNQRWTVGKHLNCDRPRYRNDLKTDEQWGSAWALTTTGPFRMYIPCFPTVWQKENKTHDVLMWGWLTLARAGPNMGGQFETIKVMTGPVLGGHFKNHSEQLQGRRNDLTA</sequence>
<dbReference type="AlphaFoldDB" id="A0A7S3QQ79"/>
<reference evidence="1" key="1">
    <citation type="submission" date="2021-01" db="EMBL/GenBank/DDBJ databases">
        <authorList>
            <person name="Corre E."/>
            <person name="Pelletier E."/>
            <person name="Niang G."/>
            <person name="Scheremetjew M."/>
            <person name="Finn R."/>
            <person name="Kale V."/>
            <person name="Holt S."/>
            <person name="Cochrane G."/>
            <person name="Meng A."/>
            <person name="Brown T."/>
            <person name="Cohen L."/>
        </authorList>
    </citation>
    <scope>NUCLEOTIDE SEQUENCE</scope>
    <source>
        <strain evidence="1">CCMP1320</strain>
    </source>
</reference>
<dbReference type="EMBL" id="HBIP01008901">
    <property type="protein sequence ID" value="CAE0489827.1"/>
    <property type="molecule type" value="Transcribed_RNA"/>
</dbReference>
<proteinExistence type="predicted"/>
<organism evidence="1">
    <name type="scientific">Dunaliella tertiolecta</name>
    <name type="common">Green alga</name>
    <dbReference type="NCBI Taxonomy" id="3047"/>
    <lineage>
        <taxon>Eukaryota</taxon>
        <taxon>Viridiplantae</taxon>
        <taxon>Chlorophyta</taxon>
        <taxon>core chlorophytes</taxon>
        <taxon>Chlorophyceae</taxon>
        <taxon>CS clade</taxon>
        <taxon>Chlamydomonadales</taxon>
        <taxon>Dunaliellaceae</taxon>
        <taxon>Dunaliella</taxon>
    </lineage>
</organism>
<evidence type="ECO:0000313" key="1">
    <source>
        <dbReference type="EMBL" id="CAE0489827.1"/>
    </source>
</evidence>
<protein>
    <submittedName>
        <fullName evidence="1">Uncharacterized protein</fullName>
    </submittedName>
</protein>
<accession>A0A7S3QQ79</accession>
<name>A0A7S3QQ79_DUNTE</name>
<gene>
    <name evidence="1" type="ORF">DTER00134_LOCUS4898</name>
</gene>